<feature type="active site" description="Proton acceptor" evidence="8">
    <location>
        <position position="79"/>
    </location>
</feature>
<accession>A0A450YUZ5</accession>
<evidence type="ECO:0000256" key="4">
    <source>
        <dbReference type="ARBA" id="ARBA00022840"/>
    </source>
</evidence>
<evidence type="ECO:0000313" key="9">
    <source>
        <dbReference type="EMBL" id="VFK45380.1"/>
    </source>
</evidence>
<feature type="binding site" evidence="8">
    <location>
        <position position="164"/>
    </location>
    <ligand>
        <name>NAD(+)</name>
        <dbReference type="ChEBI" id="CHEBI:57540"/>
    </ligand>
</feature>
<evidence type="ECO:0000256" key="8">
    <source>
        <dbReference type="HAMAP-Rule" id="MF_00361"/>
    </source>
</evidence>
<dbReference type="FunFam" id="2.60.200.30:FF:000009">
    <property type="entry name" value="Poly(P)/ATP NAD kinase"/>
    <property type="match status" value="1"/>
</dbReference>
<comment type="similarity">
    <text evidence="8">Belongs to the NAD kinase family.</text>
</comment>
<feature type="binding site" evidence="8">
    <location>
        <begin position="153"/>
        <end position="154"/>
    </location>
    <ligand>
        <name>NAD(+)</name>
        <dbReference type="ChEBI" id="CHEBI:57540"/>
    </ligand>
</feature>
<feature type="binding site" evidence="8">
    <location>
        <position position="183"/>
    </location>
    <ligand>
        <name>NAD(+)</name>
        <dbReference type="ChEBI" id="CHEBI:57540"/>
    </ligand>
</feature>
<keyword evidence="8" id="KW-0963">Cytoplasm</keyword>
<name>A0A450YUZ5_9GAMM</name>
<dbReference type="NCBIfam" id="NF002306">
    <property type="entry name" value="PRK01231.1"/>
    <property type="match status" value="1"/>
</dbReference>
<keyword evidence="6 8" id="KW-0520">NAD</keyword>
<keyword evidence="2 8" id="KW-0547">Nucleotide-binding</keyword>
<feature type="binding site" evidence="8">
    <location>
        <begin position="79"/>
        <end position="80"/>
    </location>
    <ligand>
        <name>NAD(+)</name>
        <dbReference type="ChEBI" id="CHEBI:57540"/>
    </ligand>
</feature>
<protein>
    <recommendedName>
        <fullName evidence="8">NAD kinase</fullName>
        <ecNumber evidence="8">2.7.1.23</ecNumber>
    </recommendedName>
    <alternativeName>
        <fullName evidence="8">ATP-dependent NAD kinase</fullName>
    </alternativeName>
</protein>
<dbReference type="InterPro" id="IPR017438">
    <property type="entry name" value="ATP-NAD_kinase_N"/>
</dbReference>
<evidence type="ECO:0000256" key="6">
    <source>
        <dbReference type="ARBA" id="ARBA00023027"/>
    </source>
</evidence>
<comment type="function">
    <text evidence="8">Involved in the regulation of the intracellular balance of NAD and NADP, and is a key enzyme in the biosynthesis of NADP. Catalyzes specifically the phosphorylation on 2'-hydroxyl of the adenosine moiety of NAD to yield NADP.</text>
</comment>
<dbReference type="PANTHER" id="PTHR20275:SF0">
    <property type="entry name" value="NAD KINASE"/>
    <property type="match status" value="1"/>
</dbReference>
<dbReference type="GO" id="GO:0019674">
    <property type="term" value="P:NAD+ metabolic process"/>
    <property type="evidence" value="ECO:0007669"/>
    <property type="project" value="InterPro"/>
</dbReference>
<dbReference type="InterPro" id="IPR016064">
    <property type="entry name" value="NAD/diacylglycerol_kinase_sf"/>
</dbReference>
<keyword evidence="3 8" id="KW-0418">Kinase</keyword>
<comment type="caution">
    <text evidence="8">Lacks conserved residue(s) required for the propagation of feature annotation.</text>
</comment>
<feature type="binding site" evidence="8">
    <location>
        <position position="254"/>
    </location>
    <ligand>
        <name>NAD(+)</name>
        <dbReference type="ChEBI" id="CHEBI:57540"/>
    </ligand>
</feature>
<keyword evidence="5 8" id="KW-0521">NADP</keyword>
<dbReference type="Pfam" id="PF01513">
    <property type="entry name" value="NAD_kinase"/>
    <property type="match status" value="1"/>
</dbReference>
<gene>
    <name evidence="8" type="primary">nadK</name>
    <name evidence="9" type="ORF">BECKTC1821E_GA0114239_104713</name>
</gene>
<dbReference type="GO" id="GO:0005524">
    <property type="term" value="F:ATP binding"/>
    <property type="evidence" value="ECO:0007669"/>
    <property type="project" value="UniProtKB-KW"/>
</dbReference>
<keyword evidence="1 8" id="KW-0808">Transferase</keyword>
<dbReference type="Gene3D" id="2.60.200.30">
    <property type="entry name" value="Probable inorganic polyphosphate/atp-NAD kinase, domain 2"/>
    <property type="match status" value="1"/>
</dbReference>
<dbReference type="GO" id="GO:0005737">
    <property type="term" value="C:cytoplasm"/>
    <property type="evidence" value="ECO:0007669"/>
    <property type="project" value="UniProtKB-SubCell"/>
</dbReference>
<dbReference type="SUPFAM" id="SSF111331">
    <property type="entry name" value="NAD kinase/diacylglycerol kinase-like"/>
    <property type="match status" value="1"/>
</dbReference>
<proteinExistence type="inferred from homology"/>
<dbReference type="InterPro" id="IPR002504">
    <property type="entry name" value="NADK"/>
</dbReference>
<evidence type="ECO:0000256" key="2">
    <source>
        <dbReference type="ARBA" id="ARBA00022741"/>
    </source>
</evidence>
<keyword evidence="4 8" id="KW-0067">ATP-binding</keyword>
<evidence type="ECO:0000256" key="1">
    <source>
        <dbReference type="ARBA" id="ARBA00022679"/>
    </source>
</evidence>
<comment type="subcellular location">
    <subcellularLocation>
        <location evidence="8">Cytoplasm</location>
    </subcellularLocation>
</comment>
<comment type="catalytic activity">
    <reaction evidence="7 8">
        <text>NAD(+) + ATP = ADP + NADP(+) + H(+)</text>
        <dbReference type="Rhea" id="RHEA:18629"/>
        <dbReference type="ChEBI" id="CHEBI:15378"/>
        <dbReference type="ChEBI" id="CHEBI:30616"/>
        <dbReference type="ChEBI" id="CHEBI:57540"/>
        <dbReference type="ChEBI" id="CHEBI:58349"/>
        <dbReference type="ChEBI" id="CHEBI:456216"/>
        <dbReference type="EC" id="2.7.1.23"/>
    </reaction>
</comment>
<dbReference type="HAMAP" id="MF_00361">
    <property type="entry name" value="NAD_kinase"/>
    <property type="match status" value="1"/>
</dbReference>
<dbReference type="GO" id="GO:0051287">
    <property type="term" value="F:NAD binding"/>
    <property type="evidence" value="ECO:0007669"/>
    <property type="project" value="UniProtKB-ARBA"/>
</dbReference>
<dbReference type="EMBL" id="CAADFT010000047">
    <property type="protein sequence ID" value="VFK45380.1"/>
    <property type="molecule type" value="Genomic_DNA"/>
</dbReference>
<dbReference type="Pfam" id="PF20143">
    <property type="entry name" value="NAD_kinase_C"/>
    <property type="match status" value="1"/>
</dbReference>
<evidence type="ECO:0000256" key="3">
    <source>
        <dbReference type="ARBA" id="ARBA00022777"/>
    </source>
</evidence>
<evidence type="ECO:0000256" key="5">
    <source>
        <dbReference type="ARBA" id="ARBA00022857"/>
    </source>
</evidence>
<reference evidence="9" key="1">
    <citation type="submission" date="2019-02" db="EMBL/GenBank/DDBJ databases">
        <authorList>
            <person name="Gruber-Vodicka R. H."/>
            <person name="Seah K. B. B."/>
        </authorList>
    </citation>
    <scope>NUCLEOTIDE SEQUENCE</scope>
    <source>
        <strain evidence="9">BECK_BZ125</strain>
    </source>
</reference>
<dbReference type="AlphaFoldDB" id="A0A450YUZ5"/>
<feature type="binding site" evidence="8">
    <location>
        <position position="181"/>
    </location>
    <ligand>
        <name>NAD(+)</name>
        <dbReference type="ChEBI" id="CHEBI:57540"/>
    </ligand>
</feature>
<dbReference type="EC" id="2.7.1.23" evidence="8"/>
<dbReference type="GO" id="GO:0003951">
    <property type="term" value="F:NAD+ kinase activity"/>
    <property type="evidence" value="ECO:0007669"/>
    <property type="project" value="UniProtKB-UniRule"/>
</dbReference>
<sequence length="300" mass="33259">MQTALGIETVFKNIGLICKRNDSRIEHTLGKLMSFLDSQPVNVLTDTRNAHIRPGKRVIVTDRENLGKACDLVIVIGGDGTFLNAARSLADCNARVLGINLGRLGFLADVMPTKMVNCLKAVLRGHFEEEKRFLLNAVIIRNGKTVFEVVVLNDVVAHKWHIARLIAFEAYIDSHLVYNQHADGLIVSTPTGSTAYALSSGGPILHPSLNAIVLVPICPHTLSNRPIVVDGGSLVEIVMEKDERTEASVTCDGQTSIDLEPSDKILIQKRDKCLHLIHPMGHNYYTTLRTKLNWDWRKEQ</sequence>
<comment type="cofactor">
    <cofactor evidence="8">
        <name>a divalent metal cation</name>
        <dbReference type="ChEBI" id="CHEBI:60240"/>
    </cofactor>
</comment>
<dbReference type="Gene3D" id="3.40.50.10330">
    <property type="entry name" value="Probable inorganic polyphosphate/atp-NAD kinase, domain 1"/>
    <property type="match status" value="1"/>
</dbReference>
<dbReference type="GO" id="GO:0006741">
    <property type="term" value="P:NADP+ biosynthetic process"/>
    <property type="evidence" value="ECO:0007669"/>
    <property type="project" value="UniProtKB-UniRule"/>
</dbReference>
<dbReference type="PANTHER" id="PTHR20275">
    <property type="entry name" value="NAD KINASE"/>
    <property type="match status" value="1"/>
</dbReference>
<feature type="binding site" evidence="8">
    <location>
        <begin position="194"/>
        <end position="199"/>
    </location>
    <ligand>
        <name>NAD(+)</name>
        <dbReference type="ChEBI" id="CHEBI:57540"/>
    </ligand>
</feature>
<dbReference type="InterPro" id="IPR017437">
    <property type="entry name" value="ATP-NAD_kinase_PpnK-typ_C"/>
</dbReference>
<evidence type="ECO:0000256" key="7">
    <source>
        <dbReference type="ARBA" id="ARBA00047925"/>
    </source>
</evidence>
<organism evidence="9">
    <name type="scientific">Candidatus Kentrum sp. TC</name>
    <dbReference type="NCBI Taxonomy" id="2126339"/>
    <lineage>
        <taxon>Bacteria</taxon>
        <taxon>Pseudomonadati</taxon>
        <taxon>Pseudomonadota</taxon>
        <taxon>Gammaproteobacteria</taxon>
        <taxon>Candidatus Kentrum</taxon>
    </lineage>
</organism>
<dbReference type="GO" id="GO:0046872">
    <property type="term" value="F:metal ion binding"/>
    <property type="evidence" value="ECO:0007669"/>
    <property type="project" value="UniProtKB-UniRule"/>
</dbReference>